<keyword evidence="2" id="KW-0378">Hydrolase</keyword>
<comment type="caution">
    <text evidence="2">The sequence shown here is derived from an EMBL/GenBank/DDBJ whole genome shotgun (WGS) entry which is preliminary data.</text>
</comment>
<keyword evidence="2" id="KW-0540">Nuclease</keyword>
<dbReference type="RefSeq" id="WP_075864962.1">
    <property type="nucleotide sequence ID" value="NZ_BDJL01000017.1"/>
</dbReference>
<dbReference type="GO" id="GO:0003676">
    <property type="term" value="F:nucleic acid binding"/>
    <property type="evidence" value="ECO:0007669"/>
    <property type="project" value="InterPro"/>
</dbReference>
<name>A0A1L8D0Q7_9THEO</name>
<keyword evidence="2" id="KW-0255">Endonuclease</keyword>
<evidence type="ECO:0000313" key="2">
    <source>
        <dbReference type="EMBL" id="GAV24776.1"/>
    </source>
</evidence>
<organism evidence="2 3">
    <name type="scientific">Carboxydothermus islandicus</name>
    <dbReference type="NCBI Taxonomy" id="661089"/>
    <lineage>
        <taxon>Bacteria</taxon>
        <taxon>Bacillati</taxon>
        <taxon>Bacillota</taxon>
        <taxon>Clostridia</taxon>
        <taxon>Thermoanaerobacterales</taxon>
        <taxon>Thermoanaerobacteraceae</taxon>
        <taxon>Carboxydothermus</taxon>
    </lineage>
</organism>
<dbReference type="AlphaFoldDB" id="A0A1L8D0Q7"/>
<keyword evidence="3" id="KW-1185">Reference proteome</keyword>
<dbReference type="GO" id="GO:0004519">
    <property type="term" value="F:endonuclease activity"/>
    <property type="evidence" value="ECO:0007669"/>
    <property type="project" value="UniProtKB-KW"/>
</dbReference>
<dbReference type="Pfam" id="PF01844">
    <property type="entry name" value="HNH"/>
    <property type="match status" value="1"/>
</dbReference>
<sequence>MAKKEYKLEWQRKKRREFKEKHGYSLCRYYDNQGLRDAVLKRDNYRCVECGMTAEEHLKKWGRPITIHHKNKNHKDNRLENMETLCLSCHGRKDISPHLIEPKVPRFKQEIIWLRAFGFSIEDIADYFNFSVAAVWKWLKRWEPEVEKMRLKVPEVMMRLEHKAVINNE</sequence>
<dbReference type="OrthoDB" id="9779761at2"/>
<accession>A0A1L8D0Q7</accession>
<dbReference type="InterPro" id="IPR003615">
    <property type="entry name" value="HNH_nuc"/>
</dbReference>
<dbReference type="Proteomes" id="UP000187338">
    <property type="component" value="Unassembled WGS sequence"/>
</dbReference>
<dbReference type="CDD" id="cd00085">
    <property type="entry name" value="HNHc"/>
    <property type="match status" value="1"/>
</dbReference>
<dbReference type="EMBL" id="BDJL01000017">
    <property type="protein sequence ID" value="GAV24776.1"/>
    <property type="molecule type" value="Genomic_DNA"/>
</dbReference>
<dbReference type="STRING" id="661089.ciss_07090"/>
<dbReference type="InterPro" id="IPR002711">
    <property type="entry name" value="HNH"/>
</dbReference>
<evidence type="ECO:0000313" key="3">
    <source>
        <dbReference type="Proteomes" id="UP000187338"/>
    </source>
</evidence>
<protein>
    <submittedName>
        <fullName evidence="2">HNH endonuclease</fullName>
    </submittedName>
</protein>
<dbReference type="SMART" id="SM00507">
    <property type="entry name" value="HNHc"/>
    <property type="match status" value="1"/>
</dbReference>
<dbReference type="Pfam" id="PF13384">
    <property type="entry name" value="HTH_23"/>
    <property type="match status" value="1"/>
</dbReference>
<gene>
    <name evidence="2" type="ORF">ciss_07090</name>
</gene>
<proteinExistence type="predicted"/>
<dbReference type="GO" id="GO:0008270">
    <property type="term" value="F:zinc ion binding"/>
    <property type="evidence" value="ECO:0007669"/>
    <property type="project" value="InterPro"/>
</dbReference>
<reference evidence="3" key="1">
    <citation type="submission" date="2016-12" db="EMBL/GenBank/DDBJ databases">
        <title>Draft Genome Sequences od Carboxydothermus pertinax and islandicus, Hydrogenogenic Carboxydotrophic Bacteria.</title>
        <authorList>
            <person name="Fukuyama Y."/>
            <person name="Ohmae K."/>
            <person name="Yoneda Y."/>
            <person name="Yoshida T."/>
            <person name="Sako Y."/>
        </authorList>
    </citation>
    <scope>NUCLEOTIDE SEQUENCE [LARGE SCALE GENOMIC DNA]</scope>
    <source>
        <strain evidence="3">SET</strain>
    </source>
</reference>
<evidence type="ECO:0000259" key="1">
    <source>
        <dbReference type="SMART" id="SM00507"/>
    </source>
</evidence>
<feature type="domain" description="HNH nuclease" evidence="1">
    <location>
        <begin position="34"/>
        <end position="91"/>
    </location>
</feature>